<accession>A0A371EH74</accession>
<evidence type="ECO:0000313" key="2">
    <source>
        <dbReference type="EMBL" id="RDX65344.1"/>
    </source>
</evidence>
<dbReference type="AlphaFoldDB" id="A0A371EH74"/>
<comment type="caution">
    <text evidence="2">The sequence shown here is derived from an EMBL/GenBank/DDBJ whole genome shotgun (WGS) entry which is preliminary data.</text>
</comment>
<evidence type="ECO:0000313" key="3">
    <source>
        <dbReference type="Proteomes" id="UP000257109"/>
    </source>
</evidence>
<dbReference type="EMBL" id="QJKJ01013955">
    <property type="protein sequence ID" value="RDX65344.1"/>
    <property type="molecule type" value="Genomic_DNA"/>
</dbReference>
<keyword evidence="1" id="KW-0175">Coiled coil</keyword>
<dbReference type="Proteomes" id="UP000257109">
    <property type="component" value="Unassembled WGS sequence"/>
</dbReference>
<organism evidence="2 3">
    <name type="scientific">Mucuna pruriens</name>
    <name type="common">Velvet bean</name>
    <name type="synonym">Dolichos pruriens</name>
    <dbReference type="NCBI Taxonomy" id="157652"/>
    <lineage>
        <taxon>Eukaryota</taxon>
        <taxon>Viridiplantae</taxon>
        <taxon>Streptophyta</taxon>
        <taxon>Embryophyta</taxon>
        <taxon>Tracheophyta</taxon>
        <taxon>Spermatophyta</taxon>
        <taxon>Magnoliopsida</taxon>
        <taxon>eudicotyledons</taxon>
        <taxon>Gunneridae</taxon>
        <taxon>Pentapetalae</taxon>
        <taxon>rosids</taxon>
        <taxon>fabids</taxon>
        <taxon>Fabales</taxon>
        <taxon>Fabaceae</taxon>
        <taxon>Papilionoideae</taxon>
        <taxon>50 kb inversion clade</taxon>
        <taxon>NPAAA clade</taxon>
        <taxon>indigoferoid/millettioid clade</taxon>
        <taxon>Phaseoleae</taxon>
        <taxon>Mucuna</taxon>
    </lineage>
</organism>
<keyword evidence="3" id="KW-1185">Reference proteome</keyword>
<feature type="non-terminal residue" evidence="2">
    <location>
        <position position="1"/>
    </location>
</feature>
<gene>
    <name evidence="2" type="ORF">CR513_56002</name>
</gene>
<protein>
    <submittedName>
        <fullName evidence="2">Uncharacterized protein</fullName>
    </submittedName>
</protein>
<sequence length="140" mass="15910">MRAFELLCEDLGKAPTLGVFFWFYTVKNANKRPKRKLYKPFLASYKKFKSRFFKVTPGDSGPNLLVDRVGQPFFPLTWTHQPAVSIIFARELSELPLLPSAKIIKGVDYSSRALRDLKRKAAQMAEEEEQQAAASAEPIT</sequence>
<name>A0A371EH74_MUCPR</name>
<feature type="coiled-coil region" evidence="1">
    <location>
        <begin position="110"/>
        <end position="137"/>
    </location>
</feature>
<reference evidence="2" key="1">
    <citation type="submission" date="2018-05" db="EMBL/GenBank/DDBJ databases">
        <title>Draft genome of Mucuna pruriens seed.</title>
        <authorList>
            <person name="Nnadi N.E."/>
            <person name="Vos R."/>
            <person name="Hasami M.H."/>
            <person name="Devisetty U.K."/>
            <person name="Aguiy J.C."/>
        </authorList>
    </citation>
    <scope>NUCLEOTIDE SEQUENCE [LARGE SCALE GENOMIC DNA]</scope>
    <source>
        <strain evidence="2">JCA_2017</strain>
    </source>
</reference>
<evidence type="ECO:0000256" key="1">
    <source>
        <dbReference type="SAM" id="Coils"/>
    </source>
</evidence>
<proteinExistence type="predicted"/>